<evidence type="ECO:0000313" key="3">
    <source>
        <dbReference type="EMBL" id="GKT05969.1"/>
    </source>
</evidence>
<comment type="caution">
    <text evidence="3">The sequence shown here is derived from an EMBL/GenBank/DDBJ whole genome shotgun (WGS) entry which is preliminary data.</text>
</comment>
<dbReference type="PANTHER" id="PTHR45947:SF3">
    <property type="entry name" value="SULFOQUINOVOSYL TRANSFERASE SQD2"/>
    <property type="match status" value="1"/>
</dbReference>
<accession>A0ABQ5JRE7</accession>
<dbReference type="Proteomes" id="UP001628078">
    <property type="component" value="Unassembled WGS sequence"/>
</dbReference>
<keyword evidence="3" id="KW-0808">Transferase</keyword>
<evidence type="ECO:0000259" key="1">
    <source>
        <dbReference type="Pfam" id="PF00534"/>
    </source>
</evidence>
<dbReference type="PANTHER" id="PTHR45947">
    <property type="entry name" value="SULFOQUINOVOSYL TRANSFERASE SQD2"/>
    <property type="match status" value="1"/>
</dbReference>
<proteinExistence type="predicted"/>
<name>A0ABQ5JRE7_9LACO</name>
<dbReference type="RefSeq" id="WP_407883702.1">
    <property type="nucleotide sequence ID" value="NZ_BQXO01000003.1"/>
</dbReference>
<organism evidence="3 4">
    <name type="scientific">Furfurilactobacillus curtus</name>
    <dbReference type="NCBI Taxonomy" id="1746200"/>
    <lineage>
        <taxon>Bacteria</taxon>
        <taxon>Bacillati</taxon>
        <taxon>Bacillota</taxon>
        <taxon>Bacilli</taxon>
        <taxon>Lactobacillales</taxon>
        <taxon>Lactobacillaceae</taxon>
        <taxon>Furfurilactobacillus</taxon>
    </lineage>
</organism>
<feature type="domain" description="Glycosyl transferase family 1" evidence="1">
    <location>
        <begin position="184"/>
        <end position="311"/>
    </location>
</feature>
<dbReference type="Pfam" id="PF00534">
    <property type="entry name" value="Glycos_transf_1"/>
    <property type="match status" value="1"/>
</dbReference>
<dbReference type="InterPro" id="IPR050194">
    <property type="entry name" value="Glycosyltransferase_grp1"/>
</dbReference>
<dbReference type="GO" id="GO:0016740">
    <property type="term" value="F:transferase activity"/>
    <property type="evidence" value="ECO:0007669"/>
    <property type="project" value="UniProtKB-KW"/>
</dbReference>
<dbReference type="EMBL" id="BQXO01000003">
    <property type="protein sequence ID" value="GKT05969.1"/>
    <property type="molecule type" value="Genomic_DNA"/>
</dbReference>
<dbReference type="InterPro" id="IPR028098">
    <property type="entry name" value="Glyco_trans_4-like_N"/>
</dbReference>
<keyword evidence="4" id="KW-1185">Reference proteome</keyword>
<protein>
    <submittedName>
        <fullName evidence="3">Glycosyl transferase family 1</fullName>
    </submittedName>
</protein>
<dbReference type="Gene3D" id="3.40.50.2000">
    <property type="entry name" value="Glycogen Phosphorylase B"/>
    <property type="match status" value="2"/>
</dbReference>
<gene>
    <name evidence="3" type="primary">rfaG_2</name>
    <name evidence="3" type="ORF">JCM31185_12570</name>
</gene>
<dbReference type="SUPFAM" id="SSF53756">
    <property type="entry name" value="UDP-Glycosyltransferase/glycogen phosphorylase"/>
    <property type="match status" value="1"/>
</dbReference>
<dbReference type="Pfam" id="PF13439">
    <property type="entry name" value="Glyco_transf_4"/>
    <property type="match status" value="1"/>
</dbReference>
<feature type="domain" description="Glycosyltransferase subfamily 4-like N-terminal" evidence="2">
    <location>
        <begin position="26"/>
        <end position="175"/>
    </location>
</feature>
<reference evidence="3 4" key="1">
    <citation type="submission" date="2022-03" db="EMBL/GenBank/DDBJ databases">
        <title>Draft genome sequence of Furfurilactobacillus curtus JCM 31185.</title>
        <authorList>
            <person name="Suzuki S."/>
            <person name="Endo A."/>
            <person name="Kajikawa A."/>
        </authorList>
    </citation>
    <scope>NUCLEOTIDE SEQUENCE [LARGE SCALE GENOMIC DNA]</scope>
    <source>
        <strain evidence="3 4">JCM 31185</strain>
    </source>
</reference>
<sequence>MDKSQPVRILHFPDSLHRSNGRMSIVMNVFRQLDRQKIQFDFAVPRSVKSDYEEEIVALGGRVHYYSGSLRNYRQVKKFIRDLLSKYAYQVIHYHATSIWGASLPAGVTKGVKHRIIHSHNSVFSQTRLKSFRNRLFSHFTRQYATEYVACSKLAGETLFGTAKFRVLTNAIDTNKYKYDAMARQRIRSQYHFDQTTVVLGHIGRLTTTKNQSFSLKLLQRLIQSGINAKLVLLGEGPDEAALRQLVAENNLLQSVVFAGLRTDVHAFYSALDMLLMPSLYEGLPMVGVEAQTSGLPVIFSDHVTTEAGLINASFLPLSDLNSWLKQIDWLKSQNINRAQAQAMVKNAGFDVVNGTHQWQQMYEQMINR</sequence>
<evidence type="ECO:0000313" key="4">
    <source>
        <dbReference type="Proteomes" id="UP001628078"/>
    </source>
</evidence>
<evidence type="ECO:0000259" key="2">
    <source>
        <dbReference type="Pfam" id="PF13439"/>
    </source>
</evidence>
<dbReference type="InterPro" id="IPR001296">
    <property type="entry name" value="Glyco_trans_1"/>
</dbReference>